<feature type="compositionally biased region" description="Basic and acidic residues" evidence="1">
    <location>
        <begin position="51"/>
        <end position="62"/>
    </location>
</feature>
<feature type="region of interest" description="Disordered" evidence="1">
    <location>
        <begin position="1"/>
        <end position="226"/>
    </location>
</feature>
<evidence type="ECO:0000256" key="1">
    <source>
        <dbReference type="SAM" id="MobiDB-lite"/>
    </source>
</evidence>
<dbReference type="AlphaFoldDB" id="A0A839E485"/>
<organism evidence="3 4">
    <name type="scientific">Halosaccharopolyspora lacisalsi</name>
    <dbReference type="NCBI Taxonomy" id="1000566"/>
    <lineage>
        <taxon>Bacteria</taxon>
        <taxon>Bacillati</taxon>
        <taxon>Actinomycetota</taxon>
        <taxon>Actinomycetes</taxon>
        <taxon>Pseudonocardiales</taxon>
        <taxon>Pseudonocardiaceae</taxon>
        <taxon>Halosaccharopolyspora</taxon>
    </lineage>
</organism>
<feature type="compositionally biased region" description="Basic and acidic residues" evidence="1">
    <location>
        <begin position="131"/>
        <end position="142"/>
    </location>
</feature>
<gene>
    <name evidence="2" type="ORF">FHX42_005161</name>
    <name evidence="3" type="ORF">FHX42_005257</name>
</gene>
<dbReference type="Proteomes" id="UP000569329">
    <property type="component" value="Unassembled WGS sequence"/>
</dbReference>
<protein>
    <submittedName>
        <fullName evidence="3">Uncharacterized protein</fullName>
    </submittedName>
</protein>
<feature type="compositionally biased region" description="Basic and acidic residues" evidence="1">
    <location>
        <begin position="150"/>
        <end position="162"/>
    </location>
</feature>
<keyword evidence="4" id="KW-1185">Reference proteome</keyword>
<feature type="compositionally biased region" description="Basic residues" evidence="1">
    <location>
        <begin position="1"/>
        <end position="13"/>
    </location>
</feature>
<feature type="compositionally biased region" description="Basic and acidic residues" evidence="1">
    <location>
        <begin position="14"/>
        <end position="42"/>
    </location>
</feature>
<feature type="compositionally biased region" description="Basic and acidic residues" evidence="1">
    <location>
        <begin position="190"/>
        <end position="211"/>
    </location>
</feature>
<name>A0A839E485_9PSEU</name>
<evidence type="ECO:0000313" key="4">
    <source>
        <dbReference type="Proteomes" id="UP000569329"/>
    </source>
</evidence>
<feature type="compositionally biased region" description="Basic and acidic residues" evidence="1">
    <location>
        <begin position="111"/>
        <end position="122"/>
    </location>
</feature>
<evidence type="ECO:0000313" key="2">
    <source>
        <dbReference type="EMBL" id="MBA8827754.1"/>
    </source>
</evidence>
<feature type="compositionally biased region" description="Basic and acidic residues" evidence="1">
    <location>
        <begin position="91"/>
        <end position="102"/>
    </location>
</feature>
<dbReference type="RefSeq" id="WP_182546915.1">
    <property type="nucleotide sequence ID" value="NZ_JACGWZ010000010.1"/>
</dbReference>
<accession>A0A839E485</accession>
<dbReference type="EMBL" id="JACGWZ010000010">
    <property type="protein sequence ID" value="MBA8827754.1"/>
    <property type="molecule type" value="Genomic_DNA"/>
</dbReference>
<proteinExistence type="predicted"/>
<dbReference type="EMBL" id="JACGWZ010000010">
    <property type="protein sequence ID" value="MBA8827850.1"/>
    <property type="molecule type" value="Genomic_DNA"/>
</dbReference>
<reference evidence="3 4" key="1">
    <citation type="submission" date="2020-07" db="EMBL/GenBank/DDBJ databases">
        <title>Sequencing the genomes of 1000 actinobacteria strains.</title>
        <authorList>
            <person name="Klenk H.-P."/>
        </authorList>
    </citation>
    <scope>NUCLEOTIDE SEQUENCE [LARGE SCALE GENOMIC DNA]</scope>
    <source>
        <strain evidence="3 4">DSM 45975</strain>
    </source>
</reference>
<feature type="compositionally biased region" description="Basic and acidic residues" evidence="1">
    <location>
        <begin position="71"/>
        <end position="82"/>
    </location>
</feature>
<evidence type="ECO:0000313" key="3">
    <source>
        <dbReference type="EMBL" id="MBA8827850.1"/>
    </source>
</evidence>
<sequence length="296" mass="31142">MPPQPRKRTKLGRHPAEPSEQHEPTKDEQHARGRAGDGRESARVPSAPDPEGEHAGDGRESARVPSAPDPEGEHAGDGRESARVPSAPDPEGEHAGDGRESARVPSAPDPEGEHAGDGRESARVPSAPDPEGEHAGDGRESARVPSAPDPKGEHAGDGRESARVPSAPDPKGEHAGDGRESARVPSAPDPKGENREPAVEHGESNRTEPDTRNPSAEQTDVGRVVRWTPEAKAVRSALTAWAAARRKTIQRAAEAREAAGRGQVTMAELTIIAERVAATSGEPLDEVRQALGMKPD</sequence>
<comment type="caution">
    <text evidence="3">The sequence shown here is derived from an EMBL/GenBank/DDBJ whole genome shotgun (WGS) entry which is preliminary data.</text>
</comment>
<feature type="compositionally biased region" description="Basic and acidic residues" evidence="1">
    <location>
        <begin position="170"/>
        <end position="182"/>
    </location>
</feature>